<dbReference type="SUPFAM" id="SSF52540">
    <property type="entry name" value="P-loop containing nucleoside triphosphate hydrolases"/>
    <property type="match status" value="1"/>
</dbReference>
<dbReference type="InterPro" id="IPR027417">
    <property type="entry name" value="P-loop_NTPase"/>
</dbReference>
<dbReference type="SUPFAM" id="SSF50156">
    <property type="entry name" value="PDZ domain-like"/>
    <property type="match status" value="1"/>
</dbReference>
<dbReference type="InterPro" id="IPR014775">
    <property type="entry name" value="L27_C"/>
</dbReference>
<evidence type="ECO:0000259" key="4">
    <source>
        <dbReference type="PROSITE" id="PS50002"/>
    </source>
</evidence>
<dbReference type="Gene3D" id="2.30.42.10">
    <property type="match status" value="1"/>
</dbReference>
<dbReference type="SMART" id="SM00326">
    <property type="entry name" value="SH3"/>
    <property type="match status" value="1"/>
</dbReference>
<dbReference type="CDD" id="cd11862">
    <property type="entry name" value="SH3_MPP"/>
    <property type="match status" value="1"/>
</dbReference>
<reference evidence="8 9" key="1">
    <citation type="submission" date="2020-06" db="EMBL/GenBank/DDBJ databases">
        <authorList>
            <person name="Li R."/>
            <person name="Bekaert M."/>
        </authorList>
    </citation>
    <scope>NUCLEOTIDE SEQUENCE [LARGE SCALE GENOMIC DNA]</scope>
    <source>
        <strain evidence="9">wild</strain>
    </source>
</reference>
<evidence type="ECO:0000313" key="9">
    <source>
        <dbReference type="Proteomes" id="UP000507470"/>
    </source>
</evidence>
<feature type="domain" description="SH3" evidence="4">
    <location>
        <begin position="229"/>
        <end position="297"/>
    </location>
</feature>
<dbReference type="Gene3D" id="1.10.287.650">
    <property type="entry name" value="L27 domain"/>
    <property type="match status" value="1"/>
</dbReference>
<keyword evidence="9" id="KW-1185">Reference proteome</keyword>
<feature type="domain" description="PDZ" evidence="6">
    <location>
        <begin position="140"/>
        <end position="221"/>
    </location>
</feature>
<dbReference type="InterPro" id="IPR001478">
    <property type="entry name" value="PDZ"/>
</dbReference>
<dbReference type="InterPro" id="IPR001452">
    <property type="entry name" value="SH3_domain"/>
</dbReference>
<keyword evidence="2 3" id="KW-0728">SH3 domain</keyword>
<sequence length="570" mass="64774">MNLPLKSRLLNDPDTQELIQCLPQIQTQLCQSQQDAVFLRKFFRGRDIQVIMKLYRRLCLVTAQRLRPVTKSSVALAANTYCVLRHYREQAEAEELLNLLSKPHMQALLYSHDNIALKEYEPDISSLAGTPDKEEETIKLVQLVKSNEPLGITLQLNDVTGGIEIARILHGGAAHRSGLINVGDEVKEINGITFHGKDPKDMTQILSELQGAVSMKLGTRTRLAKDQRSSSTKVRALFDYNPFDDQMIPCPHAGLSFQKGDILYIVSQEDPLWWQAKKAGETRAGLIPARLLQERREILKNAENVEEESNRRGARSISPCRISPKSVRSRRVRKMMYHAVLNSDFDLGEIPTYEDVELLPPNSKTKRPLVLIGAPKVGRNELKRRLMVSYPGHFEDVVPFTSRPKKPTELDGVEYHFITRDEMESALVAHRFIEHGEFKGNLYGTRKDSILSVINSGKVCVLTPNSQALRFLRTAEIKPYVIFIKSPPFQQIQRTRQRHNAVFVFEGNARPFMSSDFDDIVQTSIKLEQKYCHLFDSVIINENLTKAASELITIAKLAETKSHWVPVSWV</sequence>
<dbReference type="SMART" id="SM00569">
    <property type="entry name" value="L27"/>
    <property type="match status" value="2"/>
</dbReference>
<dbReference type="SUPFAM" id="SSF50044">
    <property type="entry name" value="SH3-domain"/>
    <property type="match status" value="1"/>
</dbReference>
<gene>
    <name evidence="8" type="ORF">MCOR_33661</name>
</gene>
<dbReference type="PANTHER" id="PTHR23122">
    <property type="entry name" value="MEMBRANE-ASSOCIATED GUANYLATE KINASE MAGUK"/>
    <property type="match status" value="1"/>
</dbReference>
<dbReference type="InterPro" id="IPR020590">
    <property type="entry name" value="Guanylate_kinase_CS"/>
</dbReference>
<dbReference type="Gene3D" id="3.40.50.300">
    <property type="entry name" value="P-loop containing nucleotide triphosphate hydrolases"/>
    <property type="match status" value="1"/>
</dbReference>
<dbReference type="InterPro" id="IPR004172">
    <property type="entry name" value="L27_dom"/>
</dbReference>
<feature type="domain" description="L27" evidence="7">
    <location>
        <begin position="66"/>
        <end position="123"/>
    </location>
</feature>
<dbReference type="CDD" id="cd00071">
    <property type="entry name" value="GMPK"/>
    <property type="match status" value="1"/>
</dbReference>
<dbReference type="PROSITE" id="PS50052">
    <property type="entry name" value="GUANYLATE_KINASE_2"/>
    <property type="match status" value="1"/>
</dbReference>
<organism evidence="8 9">
    <name type="scientific">Mytilus coruscus</name>
    <name type="common">Sea mussel</name>
    <dbReference type="NCBI Taxonomy" id="42192"/>
    <lineage>
        <taxon>Eukaryota</taxon>
        <taxon>Metazoa</taxon>
        <taxon>Spiralia</taxon>
        <taxon>Lophotrochozoa</taxon>
        <taxon>Mollusca</taxon>
        <taxon>Bivalvia</taxon>
        <taxon>Autobranchia</taxon>
        <taxon>Pteriomorphia</taxon>
        <taxon>Mytilida</taxon>
        <taxon>Mytiloidea</taxon>
        <taxon>Mytilidae</taxon>
        <taxon>Mytilinae</taxon>
        <taxon>Mytilus</taxon>
    </lineage>
</organism>
<dbReference type="PROSITE" id="PS51022">
    <property type="entry name" value="L27"/>
    <property type="match status" value="1"/>
</dbReference>
<feature type="domain" description="Guanylate kinase-like" evidence="5">
    <location>
        <begin position="366"/>
        <end position="556"/>
    </location>
</feature>
<dbReference type="Pfam" id="PF00595">
    <property type="entry name" value="PDZ"/>
    <property type="match status" value="1"/>
</dbReference>
<dbReference type="OrthoDB" id="439127at2759"/>
<evidence type="ECO:0000256" key="1">
    <source>
        <dbReference type="ARBA" id="ARBA00007014"/>
    </source>
</evidence>
<protein>
    <submittedName>
        <fullName evidence="8">MAGUK p55 subfamily member 7</fullName>
    </submittedName>
</protein>
<dbReference type="PROSITE" id="PS00856">
    <property type="entry name" value="GUANYLATE_KINASE_1"/>
    <property type="match status" value="1"/>
</dbReference>
<evidence type="ECO:0000256" key="2">
    <source>
        <dbReference type="ARBA" id="ARBA00022443"/>
    </source>
</evidence>
<dbReference type="AlphaFoldDB" id="A0A6J8CWV9"/>
<dbReference type="SUPFAM" id="SSF101288">
    <property type="entry name" value="L27 domain"/>
    <property type="match status" value="1"/>
</dbReference>
<comment type="similarity">
    <text evidence="1">Belongs to the MAGUK family.</text>
</comment>
<dbReference type="SMART" id="SM00228">
    <property type="entry name" value="PDZ"/>
    <property type="match status" value="1"/>
</dbReference>
<dbReference type="Proteomes" id="UP000507470">
    <property type="component" value="Unassembled WGS sequence"/>
</dbReference>
<dbReference type="InterPro" id="IPR008145">
    <property type="entry name" value="GK/Ca_channel_bsu"/>
</dbReference>
<dbReference type="InterPro" id="IPR036028">
    <property type="entry name" value="SH3-like_dom_sf"/>
</dbReference>
<proteinExistence type="inferred from homology"/>
<dbReference type="PROSITE" id="PS50106">
    <property type="entry name" value="PDZ"/>
    <property type="match status" value="1"/>
</dbReference>
<evidence type="ECO:0000259" key="7">
    <source>
        <dbReference type="PROSITE" id="PS51022"/>
    </source>
</evidence>
<evidence type="ECO:0000259" key="5">
    <source>
        <dbReference type="PROSITE" id="PS50052"/>
    </source>
</evidence>
<dbReference type="InterPro" id="IPR036892">
    <property type="entry name" value="L27_dom_sf"/>
</dbReference>
<evidence type="ECO:0000256" key="3">
    <source>
        <dbReference type="PROSITE-ProRule" id="PRU00192"/>
    </source>
</evidence>
<dbReference type="Gene3D" id="2.30.30.40">
    <property type="entry name" value="SH3 Domains"/>
    <property type="match status" value="1"/>
</dbReference>
<dbReference type="EMBL" id="CACVKT020006004">
    <property type="protein sequence ID" value="CAC5399392.1"/>
    <property type="molecule type" value="Genomic_DNA"/>
</dbReference>
<dbReference type="Pfam" id="PF07653">
    <property type="entry name" value="SH3_2"/>
    <property type="match status" value="1"/>
</dbReference>
<dbReference type="SMART" id="SM00072">
    <property type="entry name" value="GuKc"/>
    <property type="match status" value="1"/>
</dbReference>
<accession>A0A6J8CWV9</accession>
<dbReference type="PROSITE" id="PS50002">
    <property type="entry name" value="SH3"/>
    <property type="match status" value="1"/>
</dbReference>
<dbReference type="InterPro" id="IPR008144">
    <property type="entry name" value="Guanylate_kin-like_dom"/>
</dbReference>
<name>A0A6J8CWV9_MYTCO</name>
<dbReference type="Pfam" id="PF02828">
    <property type="entry name" value="L27"/>
    <property type="match status" value="1"/>
</dbReference>
<dbReference type="Pfam" id="PF00625">
    <property type="entry name" value="Guanylate_kin"/>
    <property type="match status" value="1"/>
</dbReference>
<dbReference type="InterPro" id="IPR036034">
    <property type="entry name" value="PDZ_sf"/>
</dbReference>
<evidence type="ECO:0000259" key="6">
    <source>
        <dbReference type="PROSITE" id="PS50106"/>
    </source>
</evidence>
<evidence type="ECO:0000313" key="8">
    <source>
        <dbReference type="EMBL" id="CAC5399392.1"/>
    </source>
</evidence>
<dbReference type="InterPro" id="IPR050716">
    <property type="entry name" value="MAGUK"/>
</dbReference>